<feature type="transmembrane region" description="Helical" evidence="6">
    <location>
        <begin position="43"/>
        <end position="67"/>
    </location>
</feature>
<dbReference type="Pfam" id="PF13520">
    <property type="entry name" value="AA_permease_2"/>
    <property type="match status" value="1"/>
</dbReference>
<dbReference type="PATRIC" id="fig|1473.5.peg.4647"/>
<keyword evidence="2" id="KW-1003">Cell membrane</keyword>
<dbReference type="EMBL" id="LGTO01000005">
    <property type="protein sequence ID" value="KNE21584.1"/>
    <property type="molecule type" value="Genomic_DNA"/>
</dbReference>
<evidence type="ECO:0000256" key="3">
    <source>
        <dbReference type="ARBA" id="ARBA00022692"/>
    </source>
</evidence>
<feature type="transmembrane region" description="Helical" evidence="6">
    <location>
        <begin position="134"/>
        <end position="154"/>
    </location>
</feature>
<organism evidence="7 8">
    <name type="scientific">Virgibacillus pantothenticus</name>
    <dbReference type="NCBI Taxonomy" id="1473"/>
    <lineage>
        <taxon>Bacteria</taxon>
        <taxon>Bacillati</taxon>
        <taxon>Bacillota</taxon>
        <taxon>Bacilli</taxon>
        <taxon>Bacillales</taxon>
        <taxon>Bacillaceae</taxon>
        <taxon>Virgibacillus</taxon>
    </lineage>
</organism>
<evidence type="ECO:0000256" key="5">
    <source>
        <dbReference type="ARBA" id="ARBA00023136"/>
    </source>
</evidence>
<feature type="transmembrane region" description="Helical" evidence="6">
    <location>
        <begin position="243"/>
        <end position="267"/>
    </location>
</feature>
<dbReference type="GeneID" id="66872650"/>
<protein>
    <submittedName>
        <fullName evidence="7">Amino acid permease</fullName>
    </submittedName>
</protein>
<keyword evidence="4 6" id="KW-1133">Transmembrane helix</keyword>
<feature type="transmembrane region" description="Helical" evidence="6">
    <location>
        <begin position="12"/>
        <end position="31"/>
    </location>
</feature>
<dbReference type="PANTHER" id="PTHR42770">
    <property type="entry name" value="AMINO ACID TRANSPORTER-RELATED"/>
    <property type="match status" value="1"/>
</dbReference>
<dbReference type="GO" id="GO:0022857">
    <property type="term" value="F:transmembrane transporter activity"/>
    <property type="evidence" value="ECO:0007669"/>
    <property type="project" value="InterPro"/>
</dbReference>
<proteinExistence type="predicted"/>
<feature type="transmembrane region" description="Helical" evidence="6">
    <location>
        <begin position="287"/>
        <end position="320"/>
    </location>
</feature>
<feature type="transmembrane region" description="Helical" evidence="6">
    <location>
        <begin position="166"/>
        <end position="185"/>
    </location>
</feature>
<feature type="transmembrane region" description="Helical" evidence="6">
    <location>
        <begin position="341"/>
        <end position="359"/>
    </location>
</feature>
<accession>A0A0L0QSQ3</accession>
<sequence length="487" mass="53226">MEERTTLKKSLKAHWVWAIALGSSIGWGAFVQPTTWMATAGPMGVIIGLAIGALLMMVIAVSYGFLIKSFPVTGGEFAYAFISLGRKHAFISGWFLTLGYICIVALNASAFALMLKFVFPTLIENFPLYQIAGWDVYGMEIIIASIALGAFGYFNIRGTGISGRMQFIFCSVMIGSILIITWMVGAQPGSGLANVQPYFPSDTTAWAAIISIVAIAPWAYVGFDNVPQAAEEFHFSSKKAFSLIILAIFFAAVLYSLMILATAMTQPWEGLVAESNVWGAGAAIQELLGTIGLALLVTALTMGVFTGLNGFIISSSRLLFAMSRAKILPVSFSKLHPKYKTPYIGIFFTVVISAFAPWFGREALLWVVDMSSVGVTIAYFYTCYTAFTLFKTKKTASFDRKKHIVSPFKKIISGVGMFASLIFLALLLIPGSPAFLGLQSQIALAVWIMLGVGFYFVKREEFNKIPKEELNYLILGSKKIEAKNWNL</sequence>
<evidence type="ECO:0000313" key="7">
    <source>
        <dbReference type="EMBL" id="KNE21584.1"/>
    </source>
</evidence>
<dbReference type="PIRSF" id="PIRSF006060">
    <property type="entry name" value="AA_transporter"/>
    <property type="match status" value="1"/>
</dbReference>
<gene>
    <name evidence="7" type="ORF">AFK71_08010</name>
</gene>
<keyword evidence="8" id="KW-1185">Reference proteome</keyword>
<feature type="transmembrane region" description="Helical" evidence="6">
    <location>
        <begin position="435"/>
        <end position="457"/>
    </location>
</feature>
<feature type="transmembrane region" description="Helical" evidence="6">
    <location>
        <begin position="88"/>
        <end position="114"/>
    </location>
</feature>
<evidence type="ECO:0000313" key="8">
    <source>
        <dbReference type="Proteomes" id="UP000036780"/>
    </source>
</evidence>
<name>A0A0L0QSQ3_VIRPA</name>
<comment type="caution">
    <text evidence="7">The sequence shown here is derived from an EMBL/GenBank/DDBJ whole genome shotgun (WGS) entry which is preliminary data.</text>
</comment>
<dbReference type="RefSeq" id="WP_050351016.1">
    <property type="nucleotide sequence ID" value="NZ_CP073011.1"/>
</dbReference>
<dbReference type="InterPro" id="IPR002293">
    <property type="entry name" value="AA/rel_permease1"/>
</dbReference>
<feature type="transmembrane region" description="Helical" evidence="6">
    <location>
        <begin position="205"/>
        <end position="223"/>
    </location>
</feature>
<dbReference type="AlphaFoldDB" id="A0A0L0QSQ3"/>
<evidence type="ECO:0000256" key="1">
    <source>
        <dbReference type="ARBA" id="ARBA00004651"/>
    </source>
</evidence>
<evidence type="ECO:0000256" key="2">
    <source>
        <dbReference type="ARBA" id="ARBA00022475"/>
    </source>
</evidence>
<dbReference type="PANTHER" id="PTHR42770:SF7">
    <property type="entry name" value="MEMBRANE PROTEIN"/>
    <property type="match status" value="1"/>
</dbReference>
<evidence type="ECO:0000256" key="6">
    <source>
        <dbReference type="SAM" id="Phobius"/>
    </source>
</evidence>
<feature type="transmembrane region" description="Helical" evidence="6">
    <location>
        <begin position="411"/>
        <end position="429"/>
    </location>
</feature>
<dbReference type="Proteomes" id="UP000036780">
    <property type="component" value="Unassembled WGS sequence"/>
</dbReference>
<evidence type="ECO:0000256" key="4">
    <source>
        <dbReference type="ARBA" id="ARBA00022989"/>
    </source>
</evidence>
<dbReference type="Gene3D" id="1.20.1740.10">
    <property type="entry name" value="Amino acid/polyamine transporter I"/>
    <property type="match status" value="1"/>
</dbReference>
<reference evidence="8" key="1">
    <citation type="submission" date="2015-07" db="EMBL/GenBank/DDBJ databases">
        <title>Fjat-10053 dsm26.</title>
        <authorList>
            <person name="Liu B."/>
            <person name="Wang J."/>
            <person name="Zhu Y."/>
            <person name="Liu G."/>
            <person name="Chen Q."/>
            <person name="Chen Z."/>
            <person name="Lan J."/>
            <person name="Che J."/>
            <person name="Ge C."/>
            <person name="Shi H."/>
            <person name="Pan Z."/>
            <person name="Liu X."/>
        </authorList>
    </citation>
    <scope>NUCLEOTIDE SEQUENCE [LARGE SCALE GENOMIC DNA]</scope>
    <source>
        <strain evidence="8">DSM 26</strain>
    </source>
</reference>
<keyword evidence="3 6" id="KW-0812">Transmembrane</keyword>
<keyword evidence="5 6" id="KW-0472">Membrane</keyword>
<dbReference type="GO" id="GO:0005886">
    <property type="term" value="C:plasma membrane"/>
    <property type="evidence" value="ECO:0007669"/>
    <property type="project" value="UniProtKB-SubCell"/>
</dbReference>
<comment type="subcellular location">
    <subcellularLocation>
        <location evidence="1">Cell membrane</location>
        <topology evidence="1">Multi-pass membrane protein</topology>
    </subcellularLocation>
</comment>
<feature type="transmembrane region" description="Helical" evidence="6">
    <location>
        <begin position="365"/>
        <end position="390"/>
    </location>
</feature>
<dbReference type="OrthoDB" id="3181223at2"/>
<dbReference type="InterPro" id="IPR050367">
    <property type="entry name" value="APC_superfamily"/>
</dbReference>